<reference evidence="1 2" key="1">
    <citation type="submission" date="2016-11" db="EMBL/GenBank/DDBJ databases">
        <title>Whole genomes of Flavobacteriaceae.</title>
        <authorList>
            <person name="Stine C."/>
            <person name="Li C."/>
            <person name="Tadesse D."/>
        </authorList>
    </citation>
    <scope>NUCLEOTIDE SEQUENCE [LARGE SCALE GENOMIC DNA]</scope>
    <source>
        <strain evidence="1 2">DSM 18292</strain>
    </source>
</reference>
<dbReference type="AlphaFoldDB" id="A0A226HNV7"/>
<dbReference type="Pfam" id="PF14054">
    <property type="entry name" value="DUF4249"/>
    <property type="match status" value="1"/>
</dbReference>
<accession>A0A226HNV7</accession>
<gene>
    <name evidence="1" type="ORF">B0A66_01890</name>
</gene>
<comment type="caution">
    <text evidence="1">The sequence shown here is derived from an EMBL/GenBank/DDBJ whole genome shotgun (WGS) entry which is preliminary data.</text>
</comment>
<dbReference type="OrthoDB" id="1430047at2"/>
<evidence type="ECO:0000313" key="1">
    <source>
        <dbReference type="EMBL" id="OXA95875.1"/>
    </source>
</evidence>
<dbReference type="PROSITE" id="PS51257">
    <property type="entry name" value="PROKAR_LIPOPROTEIN"/>
    <property type="match status" value="1"/>
</dbReference>
<dbReference type="Proteomes" id="UP000198345">
    <property type="component" value="Unassembled WGS sequence"/>
</dbReference>
<evidence type="ECO:0000313" key="2">
    <source>
        <dbReference type="Proteomes" id="UP000198345"/>
    </source>
</evidence>
<keyword evidence="2" id="KW-1185">Reference proteome</keyword>
<dbReference type="EMBL" id="MUGW01000003">
    <property type="protein sequence ID" value="OXA95875.1"/>
    <property type="molecule type" value="Genomic_DNA"/>
</dbReference>
<organism evidence="1 2">
    <name type="scientific">Flavobacterium hercynium</name>
    <dbReference type="NCBI Taxonomy" id="387094"/>
    <lineage>
        <taxon>Bacteria</taxon>
        <taxon>Pseudomonadati</taxon>
        <taxon>Bacteroidota</taxon>
        <taxon>Flavobacteriia</taxon>
        <taxon>Flavobacteriales</taxon>
        <taxon>Flavobacteriaceae</taxon>
        <taxon>Flavobacterium</taxon>
    </lineage>
</organism>
<dbReference type="RefSeq" id="WP_089048157.1">
    <property type="nucleotide sequence ID" value="NZ_FXTV01000017.1"/>
</dbReference>
<name>A0A226HNV7_9FLAO</name>
<protein>
    <recommendedName>
        <fullName evidence="3">DUF4249 domain-containing protein</fullName>
    </recommendedName>
</protein>
<dbReference type="InterPro" id="IPR025345">
    <property type="entry name" value="DUF4249"/>
</dbReference>
<sequence length="279" mass="31528">MKIQNENNFKNKIALVFTIFSTLFLTSCEEVVHLDLEAAPSKLIVDAEILWNKGTSGNEQIIKISKMASYYDATTPKVTGAKVYIENSTGISFTFTESEPGSYVCTNFIPELNMNYTLYIEAEGKSFTATEKLAPVVPITKIDQKYVTDSDGIDLLELDVYYDDPADETNYYLTEFRTDFLLFPSYSMTSDEFFNGNEIKTTFSDEDLKSGKNIEIIHRGISKSFFNYMTLIFQASGWNPFAIPPGNIRGNIVNTTDSNDFALGYFRLSEATHTSYIMK</sequence>
<proteinExistence type="predicted"/>
<evidence type="ECO:0008006" key="3">
    <source>
        <dbReference type="Google" id="ProtNLM"/>
    </source>
</evidence>